<proteinExistence type="predicted"/>
<feature type="domain" description="4-vinyl reductase 4VR" evidence="1">
    <location>
        <begin position="211"/>
        <end position="270"/>
    </location>
</feature>
<dbReference type="SMART" id="SM00989">
    <property type="entry name" value="V4R"/>
    <property type="match status" value="1"/>
</dbReference>
<dbReference type="Pfam" id="PF02830">
    <property type="entry name" value="V4R"/>
    <property type="match status" value="1"/>
</dbReference>
<dbReference type="Gene3D" id="3.30.1380.20">
    <property type="entry name" value="Trafficking protein particle complex subunit 3"/>
    <property type="match status" value="1"/>
</dbReference>
<dbReference type="InterPro" id="IPR004096">
    <property type="entry name" value="V4R"/>
</dbReference>
<protein>
    <recommendedName>
        <fullName evidence="1">4-vinyl reductase 4VR domain-containing protein</fullName>
    </recommendedName>
</protein>
<dbReference type="AlphaFoldDB" id="I4EEJ2"/>
<reference evidence="2 3" key="1">
    <citation type="journal article" date="2012" name="ISME J.">
        <title>Nitrification expanded: discovery, physiology and genomics of a nitrite-oxidizing bacterium from the phylum Chloroflexi.</title>
        <authorList>
            <person name="Sorokin D.Y."/>
            <person name="Lucker S."/>
            <person name="Vejmelkova D."/>
            <person name="Kostrikina N.A."/>
            <person name="Kleerebezem R."/>
            <person name="Rijpstra W.I."/>
            <person name="Damste J.S."/>
            <person name="Le Paslier D."/>
            <person name="Muyzer G."/>
            <person name="Wagner M."/>
            <person name="van Loosdrecht M.C."/>
            <person name="Daims H."/>
        </authorList>
    </citation>
    <scope>NUCLEOTIDE SEQUENCE [LARGE SCALE GENOMIC DNA]</scope>
    <source>
        <strain evidence="3">none</strain>
    </source>
</reference>
<accession>I4EEJ2</accession>
<sequence>MTASHDPEPVPFDLPLMYVDPHRMLATVTAYLDDLSVLDRLRDDTRGSGASLKLLYLYQQPPGGRFLAAWTVDTTDAGSSATTTVNPAEILQRLSAIPGLDIVNAAPPASGLAAFEHFQVQVVGVPMTVMAKEVIGGAFRSFAQAAGHEEVLRTGEQMGRLAASAVPPLLERLGLPLTKDLLQQRMMDFQVFGWASVRNVSLNDALQGEIELTGTFESTPWQGQASEPTCDFIQGFTAGVFAAAFGRRFASAEPECQGKGDPVCRIVLQPMA</sequence>
<evidence type="ECO:0000313" key="2">
    <source>
        <dbReference type="EMBL" id="CCF83104.1"/>
    </source>
</evidence>
<dbReference type="EMBL" id="CAGS01000097">
    <property type="protein sequence ID" value="CCF83104.1"/>
    <property type="molecule type" value="Genomic_DNA"/>
</dbReference>
<dbReference type="RefSeq" id="WP_008475888.1">
    <property type="nucleotide sequence ID" value="NZ_CAGS01000097.1"/>
</dbReference>
<gene>
    <name evidence="2" type="ORF">NITHO_1860003</name>
</gene>
<dbReference type="InterPro" id="IPR024096">
    <property type="entry name" value="NO_sig/Golgi_transp_ligand-bd"/>
</dbReference>
<keyword evidence="3" id="KW-1185">Reference proteome</keyword>
<comment type="caution">
    <text evidence="2">The sequence shown here is derived from an EMBL/GenBank/DDBJ whole genome shotgun (WGS) entry which is preliminary data.</text>
</comment>
<dbReference type="Proteomes" id="UP000004221">
    <property type="component" value="Unassembled WGS sequence"/>
</dbReference>
<organism evidence="2 3">
    <name type="scientific">Nitrolancea hollandica Lb</name>
    <dbReference type="NCBI Taxonomy" id="1129897"/>
    <lineage>
        <taxon>Bacteria</taxon>
        <taxon>Pseudomonadati</taxon>
        <taxon>Thermomicrobiota</taxon>
        <taxon>Thermomicrobia</taxon>
        <taxon>Sphaerobacterales</taxon>
        <taxon>Sphaerobacterineae</taxon>
        <taxon>Sphaerobacteraceae</taxon>
        <taxon>Nitrolancea</taxon>
    </lineage>
</organism>
<dbReference type="SUPFAM" id="SSF111126">
    <property type="entry name" value="Ligand-binding domain in the NO signalling and Golgi transport"/>
    <property type="match status" value="1"/>
</dbReference>
<evidence type="ECO:0000313" key="3">
    <source>
        <dbReference type="Proteomes" id="UP000004221"/>
    </source>
</evidence>
<name>I4EEJ2_9BACT</name>
<evidence type="ECO:0000259" key="1">
    <source>
        <dbReference type="SMART" id="SM00989"/>
    </source>
</evidence>